<reference evidence="1 2" key="1">
    <citation type="journal article" date="2016" name="PLoS ONE">
        <title>Plasmid Characterization and Chromosome Analysis of Two netF+ Clostridium perfringens Isolates Associated with Foal and Canine Necrotizing Enteritis.</title>
        <authorList>
            <person name="Mehdizadeh Gohari I."/>
            <person name="Kropinski A.M."/>
            <person name="Weese S.J."/>
            <person name="Parreira V.R."/>
            <person name="Whitehead A.E."/>
            <person name="Boerlin P."/>
            <person name="Prescott J.F."/>
        </authorList>
    </citation>
    <scope>NUCLEOTIDE SEQUENCE [LARGE SCALE GENOMIC DNA]</scope>
    <source>
        <strain evidence="1 2">JP838</strain>
    </source>
</reference>
<name>A0A127EHN3_CLOPF</name>
<gene>
    <name evidence="1" type="ORF">JFP838_06680</name>
</gene>
<proteinExistence type="predicted"/>
<evidence type="ECO:0000313" key="2">
    <source>
        <dbReference type="Proteomes" id="UP000070260"/>
    </source>
</evidence>
<accession>A0A127EHN3</accession>
<sequence>MVLVIIIAAIILLLVASAYQEHKDKITIEELPKVIKEMIDHGKKISVLEQGIIYSHEEEEFMVKGLEMAWAYEGAKTYRKLLIKYRELEKVLNEKRFERMLEGLSKKR</sequence>
<dbReference type="AlphaFoldDB" id="A0A127EHN3"/>
<dbReference type="PATRIC" id="fig|1502.177.peg.1360"/>
<organism evidence="1 2">
    <name type="scientific">Clostridium perfringens</name>
    <dbReference type="NCBI Taxonomy" id="1502"/>
    <lineage>
        <taxon>Bacteria</taxon>
        <taxon>Bacillati</taxon>
        <taxon>Bacillota</taxon>
        <taxon>Clostridia</taxon>
        <taxon>Eubacteriales</taxon>
        <taxon>Clostridiaceae</taxon>
        <taxon>Clostridium</taxon>
    </lineage>
</organism>
<dbReference type="EMBL" id="CP010994">
    <property type="protein sequence ID" value="AMN35450.1"/>
    <property type="molecule type" value="Genomic_DNA"/>
</dbReference>
<dbReference type="RefSeq" id="WP_061427557.1">
    <property type="nucleotide sequence ID" value="NZ_CATNZO010000001.1"/>
</dbReference>
<evidence type="ECO:0000313" key="1">
    <source>
        <dbReference type="EMBL" id="AMN35450.1"/>
    </source>
</evidence>
<protein>
    <submittedName>
        <fullName evidence="1">Uncharacterized protein</fullName>
    </submittedName>
</protein>
<dbReference type="Proteomes" id="UP000070260">
    <property type="component" value="Chromosome"/>
</dbReference>